<keyword evidence="4" id="KW-0143">Chaperone</keyword>
<accession>A0ABV6BIL4</accession>
<dbReference type="NCBIfam" id="NF001033">
    <property type="entry name" value="PRK00114.1"/>
    <property type="match status" value="1"/>
</dbReference>
<evidence type="ECO:0000256" key="5">
    <source>
        <dbReference type="ARBA" id="ARBA00023284"/>
    </source>
</evidence>
<dbReference type="InterPro" id="IPR016153">
    <property type="entry name" value="Heat_shock_Hsp33_N"/>
</dbReference>
<comment type="caution">
    <text evidence="6">The sequence shown here is derived from an EMBL/GenBank/DDBJ whole genome shotgun (WGS) entry which is preliminary data.</text>
</comment>
<dbReference type="PANTHER" id="PTHR30111:SF1">
    <property type="entry name" value="33 KDA CHAPERONIN"/>
    <property type="match status" value="1"/>
</dbReference>
<keyword evidence="7" id="KW-1185">Reference proteome</keyword>
<dbReference type="SUPFAM" id="SSF64397">
    <property type="entry name" value="Hsp33 domain"/>
    <property type="match status" value="1"/>
</dbReference>
<dbReference type="Pfam" id="PF01430">
    <property type="entry name" value="HSP33"/>
    <property type="match status" value="1"/>
</dbReference>
<dbReference type="Gene3D" id="1.10.287.480">
    <property type="entry name" value="helix hairpin bin"/>
    <property type="match status" value="1"/>
</dbReference>
<dbReference type="Proteomes" id="UP001589813">
    <property type="component" value="Unassembled WGS sequence"/>
</dbReference>
<dbReference type="InterPro" id="IPR016154">
    <property type="entry name" value="Heat_shock_Hsp33_C"/>
</dbReference>
<name>A0ABV6BIL4_9GAMM</name>
<keyword evidence="3" id="KW-1015">Disulfide bond</keyword>
<evidence type="ECO:0000313" key="6">
    <source>
        <dbReference type="EMBL" id="MFC0050689.1"/>
    </source>
</evidence>
<dbReference type="RefSeq" id="WP_377248763.1">
    <property type="nucleotide sequence ID" value="NZ_JBHLXP010000011.1"/>
</dbReference>
<evidence type="ECO:0000256" key="1">
    <source>
        <dbReference type="ARBA" id="ARBA00022490"/>
    </source>
</evidence>
<feature type="non-terminal residue" evidence="6">
    <location>
        <position position="1"/>
    </location>
</feature>
<reference evidence="6 7" key="1">
    <citation type="submission" date="2024-09" db="EMBL/GenBank/DDBJ databases">
        <authorList>
            <person name="Sun Q."/>
            <person name="Mori K."/>
        </authorList>
    </citation>
    <scope>NUCLEOTIDE SEQUENCE [LARGE SCALE GENOMIC DNA]</scope>
    <source>
        <strain evidence="6 7">KCTC 23315</strain>
    </source>
</reference>
<keyword evidence="5" id="KW-0676">Redox-active center</keyword>
<dbReference type="Gene3D" id="3.55.30.10">
    <property type="entry name" value="Hsp33 domain"/>
    <property type="match status" value="1"/>
</dbReference>
<protein>
    <submittedName>
        <fullName evidence="6">Hsp33 family molecular chaperone HslO</fullName>
    </submittedName>
</protein>
<evidence type="ECO:0000256" key="4">
    <source>
        <dbReference type="ARBA" id="ARBA00023186"/>
    </source>
</evidence>
<dbReference type="InterPro" id="IPR000397">
    <property type="entry name" value="Heat_shock_Hsp33"/>
</dbReference>
<organism evidence="6 7">
    <name type="scientific">Rheinheimera tilapiae</name>
    <dbReference type="NCBI Taxonomy" id="875043"/>
    <lineage>
        <taxon>Bacteria</taxon>
        <taxon>Pseudomonadati</taxon>
        <taxon>Pseudomonadota</taxon>
        <taxon>Gammaproteobacteria</taxon>
        <taxon>Chromatiales</taxon>
        <taxon>Chromatiaceae</taxon>
        <taxon>Rheinheimera</taxon>
    </lineage>
</organism>
<dbReference type="PIRSF" id="PIRSF005261">
    <property type="entry name" value="Heat_shock_Hsp33"/>
    <property type="match status" value="1"/>
</dbReference>
<dbReference type="HAMAP" id="MF_00117">
    <property type="entry name" value="HslO"/>
    <property type="match status" value="1"/>
</dbReference>
<dbReference type="CDD" id="cd00498">
    <property type="entry name" value="Hsp33"/>
    <property type="match status" value="1"/>
</dbReference>
<evidence type="ECO:0000256" key="3">
    <source>
        <dbReference type="ARBA" id="ARBA00023157"/>
    </source>
</evidence>
<proteinExistence type="inferred from homology"/>
<keyword evidence="1" id="KW-0963">Cytoplasm</keyword>
<sequence length="287" mass="31926">IEVVMNQSDQLLRFLFRERDVRGEVVKVSASLDAMLAGHQYPQPVKKLLAELVAATSLLTATLKFEGQIAVQLQGDGPVRFIAVNGNHQQQFRGVARLQKEVQGDSFAELIGQGYLLVTITPTQGERYQGIIPLVNDSLTATLEAYFNQSEQLPTRLYLHTEIGAEHCQAAGLLLQVLPVDAEKSRADFADLEVLADTLTREELLQLAPEESLYRLFHQEVVELFPAQPVQFVCGCSREKSEAAIVSLGTEAIDEHIAEGKLDISCEYCNTLYHFDAAQLRLIKQNF</sequence>
<dbReference type="SUPFAM" id="SSF118352">
    <property type="entry name" value="HSP33 redox switch-like"/>
    <property type="match status" value="1"/>
</dbReference>
<evidence type="ECO:0000313" key="7">
    <source>
        <dbReference type="Proteomes" id="UP001589813"/>
    </source>
</evidence>
<dbReference type="EMBL" id="JBHLXP010000011">
    <property type="protein sequence ID" value="MFC0050689.1"/>
    <property type="molecule type" value="Genomic_DNA"/>
</dbReference>
<keyword evidence="2" id="KW-0862">Zinc</keyword>
<evidence type="ECO:0000256" key="2">
    <source>
        <dbReference type="ARBA" id="ARBA00022833"/>
    </source>
</evidence>
<dbReference type="PANTHER" id="PTHR30111">
    <property type="entry name" value="33 KDA CHAPERONIN"/>
    <property type="match status" value="1"/>
</dbReference>
<gene>
    <name evidence="6" type="primary">hslO</name>
    <name evidence="6" type="ORF">ACFFJP_20600</name>
</gene>
<dbReference type="InterPro" id="IPR023212">
    <property type="entry name" value="Hsp33_helix_hairpin_bin_dom_sf"/>
</dbReference>
<dbReference type="Gene3D" id="3.90.1280.10">
    <property type="entry name" value="HSP33 redox switch-like"/>
    <property type="match status" value="1"/>
</dbReference>